<evidence type="ECO:0000313" key="2">
    <source>
        <dbReference type="EMBL" id="RRK09976.1"/>
    </source>
</evidence>
<name>A0A3R8L0A4_9LACO</name>
<feature type="compositionally biased region" description="Low complexity" evidence="1">
    <location>
        <begin position="74"/>
        <end position="111"/>
    </location>
</feature>
<dbReference type="RefSeq" id="WP_125072746.1">
    <property type="nucleotide sequence ID" value="NZ_QWZQ01000033.1"/>
</dbReference>
<evidence type="ECO:0000313" key="3">
    <source>
        <dbReference type="Proteomes" id="UP000283633"/>
    </source>
</evidence>
<dbReference type="Proteomes" id="UP000283633">
    <property type="component" value="Unassembled WGS sequence"/>
</dbReference>
<feature type="region of interest" description="Disordered" evidence="1">
    <location>
        <begin position="60"/>
        <end position="134"/>
    </location>
</feature>
<comment type="caution">
    <text evidence="2">The sequence shown here is derived from an EMBL/GenBank/DDBJ whole genome shotgun (WGS) entry which is preliminary data.</text>
</comment>
<feature type="compositionally biased region" description="Basic residues" evidence="1">
    <location>
        <begin position="112"/>
        <end position="133"/>
    </location>
</feature>
<accession>A0A3R8L0A4</accession>
<evidence type="ECO:0000256" key="1">
    <source>
        <dbReference type="SAM" id="MobiDB-lite"/>
    </source>
</evidence>
<dbReference type="AlphaFoldDB" id="A0A3R8L0A4"/>
<dbReference type="OrthoDB" id="2276332at2"/>
<gene>
    <name evidence="2" type="ORF">D1831_09745</name>
</gene>
<organism evidence="2 3">
    <name type="scientific">Lactiplantibacillus garii</name>
    <dbReference type="NCBI Taxonomy" id="2306423"/>
    <lineage>
        <taxon>Bacteria</taxon>
        <taxon>Bacillati</taxon>
        <taxon>Bacillota</taxon>
        <taxon>Bacilli</taxon>
        <taxon>Lactobacillales</taxon>
        <taxon>Lactobacillaceae</taxon>
        <taxon>Lactiplantibacillus</taxon>
    </lineage>
</organism>
<reference evidence="2 3" key="1">
    <citation type="submission" date="2018-08" db="EMBL/GenBank/DDBJ databases">
        <title>Genome Lactobacillus garii FI11369.</title>
        <authorList>
            <person name="Diaz M."/>
            <person name="Narbad A."/>
        </authorList>
    </citation>
    <scope>NUCLEOTIDE SEQUENCE [LARGE SCALE GENOMIC DNA]</scope>
    <source>
        <strain evidence="2 3">FI11369</strain>
    </source>
</reference>
<proteinExistence type="predicted"/>
<dbReference type="EMBL" id="QWZQ01000033">
    <property type="protein sequence ID" value="RRK09976.1"/>
    <property type="molecule type" value="Genomic_DNA"/>
</dbReference>
<sequence length="475" mass="52570">MKWEKLMIGVMVSGSTLLGGRSVTVLAARRSTPRATPVVRVASRTSRKKTVKRVVTRPSVKRTVATSRKKGSKAPAVSASTPTKATSPRTTTATPTKSRVTPVTKRTVSKSVKTKRQPTKSTRKSVKKTRRTTRSTGVKYLSLVGRGSYTKPHIHFKPTADYVRTRGIQNEPSTIKSTRGYLDHYSFKTALYLPQSLDGRDLSTPQSAAFSANNRYLYVMYVNGKQATNRYQDGWAVRYDWDKLTALGADRAGQMAMLRTAARDQARGRLTKMDREVLACIKVGPKFNSGHAQSLAFNPKTNQFWFVKAYDDETPNVMMRLNPKTLLPDATVSYRSTGANLGGVLTFDNQGYAYYWTHAKVATKTTPLGAVKLYRGTVTANGIHYRVIPQGLATDPGFYAQSMGYDGANDRLYLVSDESITSLLLADLGHLKASQVGENNFGAHREFEGLFFMHNSGDGFLLTNRGTEIMRMVKS</sequence>
<keyword evidence="3" id="KW-1185">Reference proteome</keyword>
<evidence type="ECO:0008006" key="4">
    <source>
        <dbReference type="Google" id="ProtNLM"/>
    </source>
</evidence>
<dbReference type="SUPFAM" id="SSF51004">
    <property type="entry name" value="C-terminal (heme d1) domain of cytochrome cd1-nitrite reductase"/>
    <property type="match status" value="1"/>
</dbReference>
<dbReference type="InterPro" id="IPR011048">
    <property type="entry name" value="Haem_d1_sf"/>
</dbReference>
<protein>
    <recommendedName>
        <fullName evidence="4">Extracellular protein</fullName>
    </recommendedName>
</protein>